<dbReference type="SFLD" id="SFLDG00179">
    <property type="entry name" value="mandelate_racemase"/>
    <property type="match status" value="1"/>
</dbReference>
<dbReference type="InterPro" id="IPR046945">
    <property type="entry name" value="RHMD-like"/>
</dbReference>
<dbReference type="Proteomes" id="UP000295636">
    <property type="component" value="Unassembled WGS sequence"/>
</dbReference>
<evidence type="ECO:0000256" key="2">
    <source>
        <dbReference type="ARBA" id="ARBA00022723"/>
    </source>
</evidence>
<evidence type="ECO:0000313" key="6">
    <source>
        <dbReference type="Proteomes" id="UP000295636"/>
    </source>
</evidence>
<dbReference type="PANTHER" id="PTHR13794:SF58">
    <property type="entry name" value="MITOCHONDRIAL ENOLASE SUPERFAMILY MEMBER 1"/>
    <property type="match status" value="1"/>
</dbReference>
<dbReference type="InterPro" id="IPR013341">
    <property type="entry name" value="Mandelate_racemase_N_dom"/>
</dbReference>
<reference evidence="5 6" key="1">
    <citation type="submission" date="2019-03" db="EMBL/GenBank/DDBJ databases">
        <title>This is whole genome sequence of Paenibacillus sp MS74 strain.</title>
        <authorList>
            <person name="Trinh H.N."/>
        </authorList>
    </citation>
    <scope>NUCLEOTIDE SEQUENCE [LARGE SCALE GENOMIC DNA]</scope>
    <source>
        <strain evidence="5 6">MS74</strain>
    </source>
</reference>
<dbReference type="SUPFAM" id="SSF51604">
    <property type="entry name" value="Enolase C-terminal domain-like"/>
    <property type="match status" value="1"/>
</dbReference>
<dbReference type="GO" id="GO:0016052">
    <property type="term" value="P:carbohydrate catabolic process"/>
    <property type="evidence" value="ECO:0007669"/>
    <property type="project" value="TreeGrafter"/>
</dbReference>
<comment type="cofactor">
    <cofactor evidence="1">
        <name>Mg(2+)</name>
        <dbReference type="ChEBI" id="CHEBI:18420"/>
    </cofactor>
</comment>
<dbReference type="SMART" id="SM00922">
    <property type="entry name" value="MR_MLE"/>
    <property type="match status" value="1"/>
</dbReference>
<dbReference type="Gene3D" id="3.20.20.120">
    <property type="entry name" value="Enolase-like C-terminal domain"/>
    <property type="match status" value="1"/>
</dbReference>
<keyword evidence="6" id="KW-1185">Reference proteome</keyword>
<dbReference type="InterPro" id="IPR036849">
    <property type="entry name" value="Enolase-like_C_sf"/>
</dbReference>
<dbReference type="AlphaFoldDB" id="A0A4R5KIT9"/>
<dbReference type="RefSeq" id="WP_133231380.1">
    <property type="nucleotide sequence ID" value="NZ_SMRT01000010.1"/>
</dbReference>
<dbReference type="SFLD" id="SFLDS00001">
    <property type="entry name" value="Enolase"/>
    <property type="match status" value="1"/>
</dbReference>
<dbReference type="GO" id="GO:0000287">
    <property type="term" value="F:magnesium ion binding"/>
    <property type="evidence" value="ECO:0007669"/>
    <property type="project" value="TreeGrafter"/>
</dbReference>
<dbReference type="Gene3D" id="3.30.390.10">
    <property type="entry name" value="Enolase-like, N-terminal domain"/>
    <property type="match status" value="1"/>
</dbReference>
<dbReference type="Pfam" id="PF13378">
    <property type="entry name" value="MR_MLE_C"/>
    <property type="match status" value="1"/>
</dbReference>
<organism evidence="5 6">
    <name type="scientific">Paenibacillus piri</name>
    <dbReference type="NCBI Taxonomy" id="2547395"/>
    <lineage>
        <taxon>Bacteria</taxon>
        <taxon>Bacillati</taxon>
        <taxon>Bacillota</taxon>
        <taxon>Bacilli</taxon>
        <taxon>Bacillales</taxon>
        <taxon>Paenibacillaceae</taxon>
        <taxon>Paenibacillus</taxon>
    </lineage>
</organism>
<accession>A0A4R5KIT9</accession>
<dbReference type="SUPFAM" id="SSF54826">
    <property type="entry name" value="Enolase N-terminal domain-like"/>
    <property type="match status" value="1"/>
</dbReference>
<gene>
    <name evidence="5" type="ORF">E1757_20000</name>
</gene>
<evidence type="ECO:0000259" key="4">
    <source>
        <dbReference type="SMART" id="SM00922"/>
    </source>
</evidence>
<dbReference type="OrthoDB" id="9774531at2"/>
<dbReference type="CDD" id="cd03316">
    <property type="entry name" value="MR_like"/>
    <property type="match status" value="1"/>
</dbReference>
<dbReference type="InterPro" id="IPR029017">
    <property type="entry name" value="Enolase-like_N"/>
</dbReference>
<name>A0A4R5KIT9_9BACL</name>
<dbReference type="InterPro" id="IPR013342">
    <property type="entry name" value="Mandelate_racemase_C"/>
</dbReference>
<evidence type="ECO:0000256" key="3">
    <source>
        <dbReference type="ARBA" id="ARBA00022842"/>
    </source>
</evidence>
<evidence type="ECO:0000256" key="1">
    <source>
        <dbReference type="ARBA" id="ARBA00001946"/>
    </source>
</evidence>
<protein>
    <submittedName>
        <fullName evidence="5">Mandelate racemase/muconate lactonizing enzyme family protein</fullName>
    </submittedName>
</protein>
<evidence type="ECO:0000313" key="5">
    <source>
        <dbReference type="EMBL" id="TDF95401.1"/>
    </source>
</evidence>
<feature type="domain" description="Mandelate racemase/muconate lactonizing enzyme C-terminal" evidence="4">
    <location>
        <begin position="162"/>
        <end position="258"/>
    </location>
</feature>
<dbReference type="PANTHER" id="PTHR13794">
    <property type="entry name" value="ENOLASE SUPERFAMILY, MANDELATE RACEMASE"/>
    <property type="match status" value="1"/>
</dbReference>
<dbReference type="Pfam" id="PF02746">
    <property type="entry name" value="MR_MLE_N"/>
    <property type="match status" value="1"/>
</dbReference>
<keyword evidence="3" id="KW-0460">Magnesium</keyword>
<dbReference type="GO" id="GO:0016836">
    <property type="term" value="F:hydro-lyase activity"/>
    <property type="evidence" value="ECO:0007669"/>
    <property type="project" value="TreeGrafter"/>
</dbReference>
<dbReference type="InterPro" id="IPR029065">
    <property type="entry name" value="Enolase_C-like"/>
</dbReference>
<comment type="caution">
    <text evidence="5">The sequence shown here is derived from an EMBL/GenBank/DDBJ whole genome shotgun (WGS) entry which is preliminary data.</text>
</comment>
<proteinExistence type="predicted"/>
<keyword evidence="2" id="KW-0479">Metal-binding</keyword>
<dbReference type="EMBL" id="SMRT01000010">
    <property type="protein sequence ID" value="TDF95401.1"/>
    <property type="molecule type" value="Genomic_DNA"/>
</dbReference>
<sequence length="385" mass="42997">MKIQSIEVYPLKIRKGPVYLGNSSGLRQDNDYYIRPEYRSIYSRNLETLLVKITTDSGIYGWGEALAPVGPEVTGEIINRLFAPFLIGLDPRNIDVIWNKLYDSMRERGYFSGFMVDAITAVDVALWDILGKSVGLPVYQLLGGAYRKEIPAYVSGIPRETKEERIQLALEWKAKGFQAIKLHLGYGVHKDAEIAGYMREALGGRFRLMVDAHWQYSVSEAIQLGRRLEKLGIEFLEAPTAPEDVDGTAEVARALDMAVAIGEAKRTRYQFKDRLLKRAADILQPDVGRTGITEMRKIANLAESFNIPIAPHLSVGQGICIAATLHNSASISNFLILEYQPTVMEIANTLLKKPIVCESGYYQLPEGPGLGVDINEDKLRELMSE</sequence>